<name>A0A1M6H4Q1_9FLAO</name>
<dbReference type="PANTHER" id="PTHR40037:SF1">
    <property type="entry name" value="PHOSPHOESTERASE SAOUHSC_00951-RELATED"/>
    <property type="match status" value="1"/>
</dbReference>
<gene>
    <name evidence="1" type="ORF">SAMN05444363_2860</name>
</gene>
<dbReference type="SUPFAM" id="SSF55144">
    <property type="entry name" value="LigT-like"/>
    <property type="match status" value="1"/>
</dbReference>
<dbReference type="InterPro" id="IPR050580">
    <property type="entry name" value="2H_phosphoesterase_YjcG-like"/>
</dbReference>
<dbReference type="EMBL" id="FQZI01000007">
    <property type="protein sequence ID" value="SHJ17178.1"/>
    <property type="molecule type" value="Genomic_DNA"/>
</dbReference>
<evidence type="ECO:0000313" key="1">
    <source>
        <dbReference type="EMBL" id="SHJ17178.1"/>
    </source>
</evidence>
<dbReference type="Gene3D" id="3.90.1140.10">
    <property type="entry name" value="Cyclic phosphodiesterase"/>
    <property type="match status" value="1"/>
</dbReference>
<dbReference type="InterPro" id="IPR009097">
    <property type="entry name" value="Cyclic_Pdiesterase"/>
</dbReference>
<protein>
    <submittedName>
        <fullName evidence="1">2'-5' RNA ligase</fullName>
    </submittedName>
</protein>
<dbReference type="Proteomes" id="UP000184488">
    <property type="component" value="Unassembled WGS sequence"/>
</dbReference>
<accession>A0A1M6H4Q1</accession>
<evidence type="ECO:0000313" key="2">
    <source>
        <dbReference type="Proteomes" id="UP000184488"/>
    </source>
</evidence>
<proteinExistence type="predicted"/>
<dbReference type="AlphaFoldDB" id="A0A1M6H4Q1"/>
<reference evidence="2" key="1">
    <citation type="submission" date="2016-11" db="EMBL/GenBank/DDBJ databases">
        <authorList>
            <person name="Varghese N."/>
            <person name="Submissions S."/>
        </authorList>
    </citation>
    <scope>NUCLEOTIDE SEQUENCE [LARGE SCALE GENOMIC DNA]</scope>
    <source>
        <strain evidence="2">DSM 18829</strain>
    </source>
</reference>
<sequence>METSTFIRPEKYSIAIHPSKEIIEDIKTMKEQLASEIGWYKSKNSIAHITICEFEATDDDLKKVYSELTQISAPISPLNVSTKDFNLFPNGAFFIAIEEDSKKSLRPLMKQYHNTLSVKTHHHSDTPHITIGRGLNEEQLVCAQNLFKSYQKSFHCDCIVLRKFDPIVKQFHVTEKFYFKSEPNSQLLLF</sequence>
<organism evidence="1 2">
    <name type="scientific">Flavobacterium terrae</name>
    <dbReference type="NCBI Taxonomy" id="415425"/>
    <lineage>
        <taxon>Bacteria</taxon>
        <taxon>Pseudomonadati</taxon>
        <taxon>Bacteroidota</taxon>
        <taxon>Flavobacteriia</taxon>
        <taxon>Flavobacteriales</taxon>
        <taxon>Flavobacteriaceae</taxon>
        <taxon>Flavobacterium</taxon>
    </lineage>
</organism>
<dbReference type="GO" id="GO:0016874">
    <property type="term" value="F:ligase activity"/>
    <property type="evidence" value="ECO:0007669"/>
    <property type="project" value="UniProtKB-KW"/>
</dbReference>
<keyword evidence="1" id="KW-0436">Ligase</keyword>
<dbReference type="RefSeq" id="WP_084127260.1">
    <property type="nucleotide sequence ID" value="NZ_FQZI01000007.1"/>
</dbReference>
<dbReference type="STRING" id="415425.SAMN05444363_2860"/>
<dbReference type="Pfam" id="PF13563">
    <property type="entry name" value="2_5_RNA_ligase2"/>
    <property type="match status" value="1"/>
</dbReference>
<dbReference type="OrthoDB" id="980044at2"/>
<dbReference type="PANTHER" id="PTHR40037">
    <property type="entry name" value="PHOSPHOESTERASE YJCG-RELATED"/>
    <property type="match status" value="1"/>
</dbReference>
<keyword evidence="2" id="KW-1185">Reference proteome</keyword>